<dbReference type="EMBL" id="CP013023">
    <property type="protein sequence ID" value="ANF95630.1"/>
    <property type="molecule type" value="Genomic_DNA"/>
</dbReference>
<evidence type="ECO:0000313" key="2">
    <source>
        <dbReference type="EMBL" id="ANF95630.1"/>
    </source>
</evidence>
<dbReference type="OrthoDB" id="3823543at2"/>
<evidence type="ECO:0000313" key="3">
    <source>
        <dbReference type="Proteomes" id="UP000078148"/>
    </source>
</evidence>
<accession>A0A172ZEP7</accession>
<organism evidence="2 3">
    <name type="scientific">Paenibacillus bovis</name>
    <dbReference type="NCBI Taxonomy" id="1616788"/>
    <lineage>
        <taxon>Bacteria</taxon>
        <taxon>Bacillati</taxon>
        <taxon>Bacillota</taxon>
        <taxon>Bacilli</taxon>
        <taxon>Bacillales</taxon>
        <taxon>Paenibacillaceae</taxon>
        <taxon>Paenibacillus</taxon>
    </lineage>
</organism>
<keyword evidence="3" id="KW-1185">Reference proteome</keyword>
<dbReference type="STRING" id="1616788.AR543_06200"/>
<feature type="transmembrane region" description="Helical" evidence="1">
    <location>
        <begin position="42"/>
        <end position="62"/>
    </location>
</feature>
<keyword evidence="1" id="KW-1133">Transmembrane helix</keyword>
<protein>
    <submittedName>
        <fullName evidence="2">Uncharacterized protein</fullName>
    </submittedName>
</protein>
<dbReference type="Proteomes" id="UP000078148">
    <property type="component" value="Chromosome"/>
</dbReference>
<reference evidence="2 3" key="2">
    <citation type="journal article" date="2016" name="Int. J. Syst. Evol. Microbiol.">
        <title>Paenibacillus bovis sp. nov., isolated from raw yak (Bos grunniens) milk.</title>
        <authorList>
            <person name="Gao C."/>
            <person name="Han J."/>
            <person name="Liu Z."/>
            <person name="Xu X."/>
            <person name="Hang F."/>
            <person name="Wu Z."/>
        </authorList>
    </citation>
    <scope>NUCLEOTIDE SEQUENCE [LARGE SCALE GENOMIC DNA]</scope>
    <source>
        <strain evidence="2 3">BD3526</strain>
    </source>
</reference>
<proteinExistence type="predicted"/>
<keyword evidence="1" id="KW-0472">Membrane</keyword>
<dbReference type="KEGG" id="pbv:AR543_06200"/>
<name>A0A172ZEP7_9BACL</name>
<keyword evidence="1" id="KW-0812">Transmembrane</keyword>
<sequence>MVKFLVTTGSICLMAALFLPLYANFQGGGAYEVIDSAWYRPLIYTGFALVFIPSILGTLFSLRTVKSGEPAVGLIERVQQTGTYINEQPQLELEVIVTRHGQQPYPARTRAVIPQTALAQFQPGSIIPLLVSPKDPAKVGIDLQGRVSQTDVQNLLHERMMQQGVPQDIMEIAQHGEQLYAKVVDVVPLGSSAPGKVRLQLTLSITTNQGDTVTVNTQKEIFETQLPQVQQGHVIRVMYSKAHPSEVALALPTGEEELRRVFGQNQ</sequence>
<evidence type="ECO:0000256" key="1">
    <source>
        <dbReference type="SAM" id="Phobius"/>
    </source>
</evidence>
<dbReference type="RefSeq" id="WP_060532739.1">
    <property type="nucleotide sequence ID" value="NZ_CP013023.1"/>
</dbReference>
<dbReference type="AlphaFoldDB" id="A0A172ZEP7"/>
<reference evidence="3" key="1">
    <citation type="submission" date="2015-10" db="EMBL/GenBank/DDBJ databases">
        <title>Genome of Paenibacillus bovis sp. nov.</title>
        <authorList>
            <person name="Wu Z."/>
            <person name="Gao C."/>
            <person name="Liu Z."/>
            <person name="Zheng H."/>
        </authorList>
    </citation>
    <scope>NUCLEOTIDE SEQUENCE [LARGE SCALE GENOMIC DNA]</scope>
    <source>
        <strain evidence="3">BD3526</strain>
    </source>
</reference>
<gene>
    <name evidence="2" type="ORF">AR543_06200</name>
</gene>